<protein>
    <submittedName>
        <fullName evidence="11">Methionyl-tRNA synthetase</fullName>
        <ecNumber evidence="11">6.1.1.10</ecNumber>
    </submittedName>
</protein>
<dbReference type="PROSITE" id="PS00178">
    <property type="entry name" value="AA_TRNA_LIGASE_I"/>
    <property type="match status" value="1"/>
</dbReference>
<reference evidence="11 12" key="1">
    <citation type="submission" date="2018-06" db="EMBL/GenBank/DDBJ databases">
        <authorList>
            <consortium name="Pathogen Informatics"/>
            <person name="Doyle S."/>
        </authorList>
    </citation>
    <scope>NUCLEOTIDE SEQUENCE [LARGE SCALE GENOMIC DNA]</scope>
    <source>
        <strain evidence="11 12">NCTC13315</strain>
    </source>
</reference>
<dbReference type="PANTHER" id="PTHR45765">
    <property type="entry name" value="METHIONINE--TRNA LIGASE"/>
    <property type="match status" value="1"/>
</dbReference>
<comment type="catalytic activity">
    <reaction evidence="8">
        <text>tRNA(Met) + L-methionine + ATP = L-methionyl-tRNA(Met) + AMP + diphosphate</text>
        <dbReference type="Rhea" id="RHEA:13481"/>
        <dbReference type="Rhea" id="RHEA-COMP:9667"/>
        <dbReference type="Rhea" id="RHEA-COMP:9698"/>
        <dbReference type="ChEBI" id="CHEBI:30616"/>
        <dbReference type="ChEBI" id="CHEBI:33019"/>
        <dbReference type="ChEBI" id="CHEBI:57844"/>
        <dbReference type="ChEBI" id="CHEBI:78442"/>
        <dbReference type="ChEBI" id="CHEBI:78530"/>
        <dbReference type="ChEBI" id="CHEBI:456215"/>
        <dbReference type="EC" id="6.1.1.10"/>
    </reaction>
</comment>
<evidence type="ECO:0000256" key="4">
    <source>
        <dbReference type="ARBA" id="ARBA00022741"/>
    </source>
</evidence>
<dbReference type="EMBL" id="UGNV01000001">
    <property type="protein sequence ID" value="STX27901.1"/>
    <property type="molecule type" value="Genomic_DNA"/>
</dbReference>
<dbReference type="InterPro" id="IPR001412">
    <property type="entry name" value="aa-tRNA-synth_I_CS"/>
</dbReference>
<comment type="similarity">
    <text evidence="1">Belongs to the class-I aminoacyl-tRNA synthetase family. MetG type 1 subfamily.</text>
</comment>
<keyword evidence="6 9" id="KW-0648">Protein biosynthesis</keyword>
<dbReference type="GO" id="GO:0006431">
    <property type="term" value="P:methionyl-tRNA aminoacylation"/>
    <property type="evidence" value="ECO:0007669"/>
    <property type="project" value="TreeGrafter"/>
</dbReference>
<dbReference type="Proteomes" id="UP000254968">
    <property type="component" value="Unassembled WGS sequence"/>
</dbReference>
<dbReference type="SUPFAM" id="SSF52374">
    <property type="entry name" value="Nucleotidylyl transferase"/>
    <property type="match status" value="1"/>
</dbReference>
<evidence type="ECO:0000256" key="9">
    <source>
        <dbReference type="RuleBase" id="RU363039"/>
    </source>
</evidence>
<dbReference type="InterPro" id="IPR023458">
    <property type="entry name" value="Met-tRNA_ligase_1"/>
</dbReference>
<evidence type="ECO:0000256" key="3">
    <source>
        <dbReference type="ARBA" id="ARBA00022598"/>
    </source>
</evidence>
<evidence type="ECO:0000259" key="10">
    <source>
        <dbReference type="Pfam" id="PF09334"/>
    </source>
</evidence>
<dbReference type="GO" id="GO:0005524">
    <property type="term" value="F:ATP binding"/>
    <property type="evidence" value="ECO:0007669"/>
    <property type="project" value="UniProtKB-KW"/>
</dbReference>
<dbReference type="InterPro" id="IPR029038">
    <property type="entry name" value="MetRS_Zn"/>
</dbReference>
<dbReference type="Pfam" id="PF09334">
    <property type="entry name" value="tRNA-synt_1g"/>
    <property type="match status" value="1"/>
</dbReference>
<dbReference type="InterPro" id="IPR015413">
    <property type="entry name" value="Methionyl/Leucyl_tRNA_Synth"/>
</dbReference>
<evidence type="ECO:0000313" key="12">
    <source>
        <dbReference type="Proteomes" id="UP000254968"/>
    </source>
</evidence>
<gene>
    <name evidence="11" type="primary">metG_1</name>
    <name evidence="11" type="ORF">NCTC13315_00422</name>
</gene>
<dbReference type="Gene3D" id="3.40.50.620">
    <property type="entry name" value="HUPs"/>
    <property type="match status" value="1"/>
</dbReference>
<dbReference type="OrthoDB" id="9810191at2"/>
<dbReference type="NCBIfam" id="NF008863">
    <property type="entry name" value="PRK11893.2-5"/>
    <property type="match status" value="1"/>
</dbReference>
<feature type="domain" description="Methionyl/Leucyl tRNA synthetase" evidence="10">
    <location>
        <begin position="11"/>
        <end position="375"/>
    </location>
</feature>
<dbReference type="AlphaFoldDB" id="A0A378HZG5"/>
<sequence length="510" mass="59121">MLNQKKYLLIPAFPTPNGRLHLGHIGGPYLSADILARHLRLSGHQARILTGTDDFESYVMLQAARKQKTPEYICNFYHPLIAADLKSMDIEFEHFIQPSHFFWLQNYRCWHEIIFKELKNKKACQTIKENMFWDDLNQRFKTGCWLNGFCPLCREKTESYFCEACGAHYRPEEIIKSNNQDMIQRMDNLFLRLPSTLALKDKGINAKLETLYYQFLQQQNHLFRLTTQAAWGLKCNESSTFFSYGFIFAYVLMLGELVGQMDGSNQNAFAIDSSTITIASFGHDNFIPFISSTVGISSYFKKYKPFDYYLINYFFNLNGSKFSTSRRHAIWVNDVINHRQLSSDIIRLYLASIDTHTGTGNFSSHDFLNFYNHTLSWQNQTILAMLAKLSDAQPKTCSLDLQQQLFKLLTINNQVLQPNHFFPHQAVKAINVWLKLANQLTQDMSSYFWWLQAFSLFISPFMPKLGHGLWQALGFPNQPSIHLLFTKPTLPINKTLPINQTVPSEDSIIH</sequence>
<keyword evidence="4 9" id="KW-0547">Nucleotide-binding</keyword>
<evidence type="ECO:0000256" key="8">
    <source>
        <dbReference type="ARBA" id="ARBA00047364"/>
    </source>
</evidence>
<keyword evidence="2" id="KW-0963">Cytoplasm</keyword>
<dbReference type="EC" id="6.1.1.10" evidence="11"/>
<keyword evidence="5 9" id="KW-0067">ATP-binding</keyword>
<organism evidence="11 12">
    <name type="scientific">Legionella beliardensis</name>
    <dbReference type="NCBI Taxonomy" id="91822"/>
    <lineage>
        <taxon>Bacteria</taxon>
        <taxon>Pseudomonadati</taxon>
        <taxon>Pseudomonadota</taxon>
        <taxon>Gammaproteobacteria</taxon>
        <taxon>Legionellales</taxon>
        <taxon>Legionellaceae</taxon>
        <taxon>Legionella</taxon>
    </lineage>
</organism>
<evidence type="ECO:0000256" key="6">
    <source>
        <dbReference type="ARBA" id="ARBA00022917"/>
    </source>
</evidence>
<evidence type="ECO:0000256" key="1">
    <source>
        <dbReference type="ARBA" id="ARBA00008258"/>
    </source>
</evidence>
<dbReference type="GO" id="GO:0004825">
    <property type="term" value="F:methionine-tRNA ligase activity"/>
    <property type="evidence" value="ECO:0007669"/>
    <property type="project" value="UniProtKB-EC"/>
</dbReference>
<dbReference type="Gene3D" id="2.20.28.20">
    <property type="entry name" value="Methionyl-tRNA synthetase, Zn-domain"/>
    <property type="match status" value="1"/>
</dbReference>
<evidence type="ECO:0000313" key="11">
    <source>
        <dbReference type="EMBL" id="STX27901.1"/>
    </source>
</evidence>
<evidence type="ECO:0000256" key="5">
    <source>
        <dbReference type="ARBA" id="ARBA00022840"/>
    </source>
</evidence>
<evidence type="ECO:0000256" key="7">
    <source>
        <dbReference type="ARBA" id="ARBA00023146"/>
    </source>
</evidence>
<name>A0A378HZG5_9GAMM</name>
<dbReference type="PANTHER" id="PTHR45765:SF1">
    <property type="entry name" value="METHIONINE--TRNA LIGASE, CYTOPLASMIC"/>
    <property type="match status" value="1"/>
</dbReference>
<dbReference type="RefSeq" id="WP_115301688.1">
    <property type="nucleotide sequence ID" value="NZ_CAAAHO010000006.1"/>
</dbReference>
<proteinExistence type="inferred from homology"/>
<keyword evidence="12" id="KW-1185">Reference proteome</keyword>
<keyword evidence="3 9" id="KW-0436">Ligase</keyword>
<dbReference type="InterPro" id="IPR009080">
    <property type="entry name" value="tRNAsynth_Ia_anticodon-bd"/>
</dbReference>
<accession>A0A378HZG5</accession>
<keyword evidence="7 9" id="KW-0030">Aminoacyl-tRNA synthetase</keyword>
<dbReference type="SUPFAM" id="SSF47323">
    <property type="entry name" value="Anticodon-binding domain of a subclass of class I aminoacyl-tRNA synthetases"/>
    <property type="match status" value="1"/>
</dbReference>
<dbReference type="InterPro" id="IPR014729">
    <property type="entry name" value="Rossmann-like_a/b/a_fold"/>
</dbReference>
<dbReference type="GO" id="GO:0005829">
    <property type="term" value="C:cytosol"/>
    <property type="evidence" value="ECO:0007669"/>
    <property type="project" value="TreeGrafter"/>
</dbReference>
<evidence type="ECO:0000256" key="2">
    <source>
        <dbReference type="ARBA" id="ARBA00022490"/>
    </source>
</evidence>